<evidence type="ECO:0000256" key="6">
    <source>
        <dbReference type="ARBA" id="ARBA00022692"/>
    </source>
</evidence>
<name>A0A9W6C231_9CHLO</name>
<feature type="transmembrane region" description="Helical" evidence="11">
    <location>
        <begin position="826"/>
        <end position="845"/>
    </location>
</feature>
<dbReference type="Gene3D" id="2.70.98.60">
    <property type="entry name" value="alpha-galactosidase from lactobacil brevis"/>
    <property type="match status" value="1"/>
</dbReference>
<dbReference type="Gene3D" id="1.10.3720.10">
    <property type="entry name" value="MetI-like"/>
    <property type="match status" value="1"/>
</dbReference>
<dbReference type="AlphaFoldDB" id="A0A9W6C231"/>
<dbReference type="EMBL" id="BRXU01000063">
    <property type="protein sequence ID" value="GLC62344.1"/>
    <property type="molecule type" value="Genomic_DNA"/>
</dbReference>
<dbReference type="SUPFAM" id="SSF51445">
    <property type="entry name" value="(Trans)glycosidases"/>
    <property type="match status" value="1"/>
</dbReference>
<evidence type="ECO:0000256" key="1">
    <source>
        <dbReference type="ARBA" id="ARBA00001255"/>
    </source>
</evidence>
<keyword evidence="7" id="KW-0378">Hydrolase</keyword>
<dbReference type="Proteomes" id="UP001165080">
    <property type="component" value="Unassembled WGS sequence"/>
</dbReference>
<dbReference type="InterPro" id="IPR035906">
    <property type="entry name" value="MetI-like_sf"/>
</dbReference>
<dbReference type="PRINTS" id="PR00743">
    <property type="entry name" value="GLHYDRLASE36"/>
</dbReference>
<protein>
    <recommendedName>
        <fullName evidence="3">alpha-galactosidase</fullName>
        <ecNumber evidence="3">3.2.1.22</ecNumber>
    </recommendedName>
</protein>
<dbReference type="InterPro" id="IPR017853">
    <property type="entry name" value="GH"/>
</dbReference>
<feature type="transmembrane region" description="Helical" evidence="11">
    <location>
        <begin position="919"/>
        <end position="941"/>
    </location>
</feature>
<keyword evidence="6 11" id="KW-0812">Transmembrane</keyword>
<feature type="transmembrane region" description="Helical" evidence="11">
    <location>
        <begin position="731"/>
        <end position="749"/>
    </location>
</feature>
<evidence type="ECO:0000256" key="7">
    <source>
        <dbReference type="ARBA" id="ARBA00022801"/>
    </source>
</evidence>
<keyword evidence="4" id="KW-0813">Transport</keyword>
<feature type="transmembrane region" description="Helical" evidence="11">
    <location>
        <begin position="979"/>
        <end position="999"/>
    </location>
</feature>
<comment type="subcellular location">
    <subcellularLocation>
        <location evidence="2">Cell membrane</location>
        <topology evidence="2">Multi-pass membrane protein</topology>
    </subcellularLocation>
</comment>
<dbReference type="Pfam" id="PF16874">
    <property type="entry name" value="Glyco_hydro_36C"/>
    <property type="match status" value="1"/>
</dbReference>
<gene>
    <name evidence="13" type="primary">PLESTB003324</name>
    <name evidence="13" type="ORF">PLESTB_001873100</name>
</gene>
<dbReference type="InterPro" id="IPR013780">
    <property type="entry name" value="Glyco_hydro_b"/>
</dbReference>
<dbReference type="PANTHER" id="PTHR30193">
    <property type="entry name" value="ABC TRANSPORTER PERMEASE PROTEIN"/>
    <property type="match status" value="1"/>
</dbReference>
<evidence type="ECO:0000256" key="11">
    <source>
        <dbReference type="SAM" id="Phobius"/>
    </source>
</evidence>
<evidence type="ECO:0000256" key="5">
    <source>
        <dbReference type="ARBA" id="ARBA00022475"/>
    </source>
</evidence>
<dbReference type="GO" id="GO:0055085">
    <property type="term" value="P:transmembrane transport"/>
    <property type="evidence" value="ECO:0007669"/>
    <property type="project" value="InterPro"/>
</dbReference>
<dbReference type="InterPro" id="IPR038417">
    <property type="entry name" value="Alpga-gal_N_sf"/>
</dbReference>
<evidence type="ECO:0000256" key="2">
    <source>
        <dbReference type="ARBA" id="ARBA00004651"/>
    </source>
</evidence>
<dbReference type="CDD" id="cd06261">
    <property type="entry name" value="TM_PBP2"/>
    <property type="match status" value="1"/>
</dbReference>
<evidence type="ECO:0000256" key="8">
    <source>
        <dbReference type="ARBA" id="ARBA00022989"/>
    </source>
</evidence>
<dbReference type="CDD" id="cd14791">
    <property type="entry name" value="GH36"/>
    <property type="match status" value="1"/>
</dbReference>
<dbReference type="GO" id="GO:0016052">
    <property type="term" value="P:carbohydrate catabolic process"/>
    <property type="evidence" value="ECO:0007669"/>
    <property type="project" value="InterPro"/>
</dbReference>
<dbReference type="EC" id="3.2.1.22" evidence="3"/>
<dbReference type="FunFam" id="3.20.20.70:FF:000118">
    <property type="entry name" value="Alpha-galactosidase"/>
    <property type="match status" value="1"/>
</dbReference>
<dbReference type="Pfam" id="PF02065">
    <property type="entry name" value="Melibiase"/>
    <property type="match status" value="1"/>
</dbReference>
<accession>A0A9W6C231</accession>
<dbReference type="SUPFAM" id="SSF161098">
    <property type="entry name" value="MetI-like"/>
    <property type="match status" value="1"/>
</dbReference>
<proteinExistence type="predicted"/>
<dbReference type="Gene3D" id="3.20.20.70">
    <property type="entry name" value="Aldolase class I"/>
    <property type="match status" value="1"/>
</dbReference>
<dbReference type="InterPro" id="IPR051393">
    <property type="entry name" value="ABC_transporter_permease"/>
</dbReference>
<evidence type="ECO:0000313" key="13">
    <source>
        <dbReference type="EMBL" id="GLC62344.1"/>
    </source>
</evidence>
<reference evidence="13 14" key="1">
    <citation type="journal article" date="2023" name="Commun. Biol.">
        <title>Reorganization of the ancestral sex-determining regions during the evolution of trioecy in Pleodorina starrii.</title>
        <authorList>
            <person name="Takahashi K."/>
            <person name="Suzuki S."/>
            <person name="Kawai-Toyooka H."/>
            <person name="Yamamoto K."/>
            <person name="Hamaji T."/>
            <person name="Ootsuki R."/>
            <person name="Yamaguchi H."/>
            <person name="Kawachi M."/>
            <person name="Higashiyama T."/>
            <person name="Nozaki H."/>
        </authorList>
    </citation>
    <scope>NUCLEOTIDE SEQUENCE [LARGE SCALE GENOMIC DNA]</scope>
    <source>
        <strain evidence="13 14">NIES-4479</strain>
    </source>
</reference>
<dbReference type="InterPro" id="IPR002252">
    <property type="entry name" value="Glyco_hydro_36"/>
</dbReference>
<dbReference type="GO" id="GO:0005886">
    <property type="term" value="C:plasma membrane"/>
    <property type="evidence" value="ECO:0007669"/>
    <property type="project" value="UniProtKB-SubCell"/>
</dbReference>
<dbReference type="Pfam" id="PF16875">
    <property type="entry name" value="Glyco_hydro_36N"/>
    <property type="match status" value="1"/>
</dbReference>
<evidence type="ECO:0000313" key="14">
    <source>
        <dbReference type="Proteomes" id="UP001165080"/>
    </source>
</evidence>
<evidence type="ECO:0000256" key="9">
    <source>
        <dbReference type="ARBA" id="ARBA00023136"/>
    </source>
</evidence>
<dbReference type="PROSITE" id="PS00512">
    <property type="entry name" value="ALPHA_GALACTOSIDASE"/>
    <property type="match status" value="1"/>
</dbReference>
<dbReference type="InterPro" id="IPR031704">
    <property type="entry name" value="Glyco_hydro_36_N"/>
</dbReference>
<keyword evidence="8 11" id="KW-1133">Transmembrane helix</keyword>
<keyword evidence="9 11" id="KW-0472">Membrane</keyword>
<dbReference type="Gene3D" id="2.60.40.1180">
    <property type="entry name" value="Golgi alpha-mannosidase II"/>
    <property type="match status" value="1"/>
</dbReference>
<dbReference type="GO" id="GO:0004557">
    <property type="term" value="F:alpha-galactosidase activity"/>
    <property type="evidence" value="ECO:0007669"/>
    <property type="project" value="UniProtKB-EC"/>
</dbReference>
<evidence type="ECO:0000256" key="3">
    <source>
        <dbReference type="ARBA" id="ARBA00012755"/>
    </source>
</evidence>
<dbReference type="Pfam" id="PF00528">
    <property type="entry name" value="BPD_transp_1"/>
    <property type="match status" value="1"/>
</dbReference>
<evidence type="ECO:0000256" key="4">
    <source>
        <dbReference type="ARBA" id="ARBA00022448"/>
    </source>
</evidence>
<sequence>MTAATLEPTTALDPTGPCRVHLTSGGVSVLVDLSEAQLPSVVHWGAALPGLDAEEAAVLVEAAVAHRTANGQDLPMRPDVLGSLHTGWSGRPGLAGDRDGTAWTPLLHLTEARLDPVEPQEVLADGALVSAGAARLLVTAEDTGAGLRVAIELELTPSGLLRARATLTNTAPGPYRVQELGLVLPLPTHAKEILDFAGHWGKERTPQRRELTVGTHLREGRKGRTGADAAYVLSVGEPGFGFADGEVWGLHTGFSGNHRTWAERLYDGQQVLGGSELLLPGEVSLGQGESYTTPWLYGVYGRGLDEQAGRFHDWLRARPQHPARPRPVTLNVWEAVYFDHRLEKLSTLADRAAAAGVERYVLDDGWFGARRDDNAGLGDWVVSPEVWPQGLSPLIDHVNDLGMEFGLWFEPEMVNPDSDVARAHPEWIMGPGGRLPIESRRQQVLDLGVPEAYAHVRDQMVALLDEYPIAYLKWDHNRDLLEAGTHPDGRPGVHAQTLATYRLMAELKERFPDLEIESCSSGGARVDLGVLEHTDRVWTSDDIDPFERQQMHRWTQQLIPAELMGAHVASGASHTTGRMHTLHFRAGTAVWGHLGIEWDLTQATEQESAELAEWVAFHKDHRGLLHSGRMVRLDAFDPALRIHGVVSADRSEALFAVVGAALPDVEPVGRFRLRGLDPERHYRVRDVTPGADPHGFRRPPWWPTERSVVLSGRALQTSGGARRRGRQDTRIAMLFIAPALLGFLVFLAWPTVRGIWLSFTGFNLLTPSEFVGLANYRRLVQDPIFWDSLLVTVEYVLLNIGIQTTFALLIALMMHHLTQSTFLRGVVLAPYLVSNVVAAIVWLWILDTQFGVANQVISWVGLDRIGFLSDETWAIPTIALINVWRHMGYTALLIFAGLQTLPQTVYEAARIDGAGEVRTFFTITLPLLRPILALVLIMTVIGSFQVFDTVAVTTAGGPANATNVLQLYIYDMAFGRFQFGYASAMSVALLVVLAVITFLQFRLTRAGSTDLA</sequence>
<comment type="catalytic activity">
    <reaction evidence="1">
        <text>Hydrolysis of terminal, non-reducing alpha-D-galactose residues in alpha-D-galactosides, including galactose oligosaccharides, galactomannans and galactolipids.</text>
        <dbReference type="EC" id="3.2.1.22"/>
    </reaction>
</comment>
<keyword evidence="10" id="KW-0326">Glycosidase</keyword>
<dbReference type="InterPro" id="IPR031705">
    <property type="entry name" value="Glyco_hydro_36_C"/>
</dbReference>
<feature type="transmembrane region" description="Helical" evidence="11">
    <location>
        <begin position="795"/>
        <end position="814"/>
    </location>
</feature>
<evidence type="ECO:0000256" key="10">
    <source>
        <dbReference type="ARBA" id="ARBA00023295"/>
    </source>
</evidence>
<feature type="transmembrane region" description="Helical" evidence="11">
    <location>
        <begin position="873"/>
        <end position="898"/>
    </location>
</feature>
<dbReference type="InterPro" id="IPR013785">
    <property type="entry name" value="Aldolase_TIM"/>
</dbReference>
<dbReference type="InterPro" id="IPR000515">
    <property type="entry name" value="MetI-like"/>
</dbReference>
<feature type="domain" description="ABC transmembrane type-1" evidence="12">
    <location>
        <begin position="785"/>
        <end position="1000"/>
    </location>
</feature>
<evidence type="ECO:0000259" key="12">
    <source>
        <dbReference type="PROSITE" id="PS50928"/>
    </source>
</evidence>
<keyword evidence="5" id="KW-1003">Cell membrane</keyword>
<keyword evidence="14" id="KW-1185">Reference proteome</keyword>
<dbReference type="PROSITE" id="PS50928">
    <property type="entry name" value="ABC_TM1"/>
    <property type="match status" value="1"/>
</dbReference>
<comment type="caution">
    <text evidence="13">The sequence shown here is derived from an EMBL/GenBank/DDBJ whole genome shotgun (WGS) entry which is preliminary data.</text>
</comment>
<dbReference type="InterPro" id="IPR000111">
    <property type="entry name" value="Glyco_hydro_27/36_CS"/>
</dbReference>
<organism evidence="13 14">
    <name type="scientific">Pleodorina starrii</name>
    <dbReference type="NCBI Taxonomy" id="330485"/>
    <lineage>
        <taxon>Eukaryota</taxon>
        <taxon>Viridiplantae</taxon>
        <taxon>Chlorophyta</taxon>
        <taxon>core chlorophytes</taxon>
        <taxon>Chlorophyceae</taxon>
        <taxon>CS clade</taxon>
        <taxon>Chlamydomonadales</taxon>
        <taxon>Volvocaceae</taxon>
        <taxon>Pleodorina</taxon>
    </lineage>
</organism>
<dbReference type="PANTHER" id="PTHR30193:SF41">
    <property type="entry name" value="DIACETYLCHITOBIOSE UPTAKE SYSTEM PERMEASE PROTEIN NGCF"/>
    <property type="match status" value="1"/>
</dbReference>